<gene>
    <name evidence="6" type="ORF">AKJ65_04655</name>
</gene>
<reference evidence="6 7" key="1">
    <citation type="journal article" date="2016" name="Sci. Rep.">
        <title>Metabolic traits of an uncultured archaeal lineage -MSBL1- from brine pools of the Red Sea.</title>
        <authorList>
            <person name="Mwirichia R."/>
            <person name="Alam I."/>
            <person name="Rashid M."/>
            <person name="Vinu M."/>
            <person name="Ba-Alawi W."/>
            <person name="Anthony Kamau A."/>
            <person name="Kamanda Ngugi D."/>
            <person name="Goker M."/>
            <person name="Klenk H.P."/>
            <person name="Bajic V."/>
            <person name="Stingl U."/>
        </authorList>
    </citation>
    <scope>NUCLEOTIDE SEQUENCE [LARGE SCALE GENOMIC DNA]</scope>
    <source>
        <strain evidence="6">SCGC-AAA259E19</strain>
    </source>
</reference>
<dbReference type="SFLD" id="SFLDG01067">
    <property type="entry name" value="SPASM/twitch_domain_containing"/>
    <property type="match status" value="1"/>
</dbReference>
<name>A0A133UJG2_9EURY</name>
<dbReference type="InterPro" id="IPR012840">
    <property type="entry name" value="NrdG2"/>
</dbReference>
<sequence>MEFKGLKKSSLIEWPEKIVSVAYTGGCNFRCPFCQNKDLVLNPEEIPTIEGEEVIDHLESKRRWLDGLMITGGEPTLHSSLPDFCRKVKDDGFEVGVETNGTRPEMLKELTEEGLVDYLAIDIKAPLSWNRYKEAIGVDDEELFEKIRTTLENLQNWNVDYEFRTTVVPGLLDEKDLMKIAEQVKDKTDKYYLQQFIAENTLDEKYENVEPFSPEKLKRVRDEIEDYFEICEIRNLPHES</sequence>
<dbReference type="Proteomes" id="UP000070284">
    <property type="component" value="Unassembled WGS sequence"/>
</dbReference>
<dbReference type="NCBIfam" id="TIGR02495">
    <property type="entry name" value="NrdG2"/>
    <property type="match status" value="1"/>
</dbReference>
<evidence type="ECO:0000256" key="4">
    <source>
        <dbReference type="ARBA" id="ARBA00023014"/>
    </source>
</evidence>
<dbReference type="GO" id="GO:0046872">
    <property type="term" value="F:metal ion binding"/>
    <property type="evidence" value="ECO:0007669"/>
    <property type="project" value="UniProtKB-KW"/>
</dbReference>
<dbReference type="InterPro" id="IPR058240">
    <property type="entry name" value="rSAM_sf"/>
</dbReference>
<dbReference type="SFLD" id="SFLDS00029">
    <property type="entry name" value="Radical_SAM"/>
    <property type="match status" value="1"/>
</dbReference>
<evidence type="ECO:0000313" key="6">
    <source>
        <dbReference type="EMBL" id="KXA94363.1"/>
    </source>
</evidence>
<dbReference type="CDD" id="cd01335">
    <property type="entry name" value="Radical_SAM"/>
    <property type="match status" value="1"/>
</dbReference>
<dbReference type="SUPFAM" id="SSF102114">
    <property type="entry name" value="Radical SAM enzymes"/>
    <property type="match status" value="1"/>
</dbReference>
<evidence type="ECO:0000313" key="7">
    <source>
        <dbReference type="Proteomes" id="UP000070284"/>
    </source>
</evidence>
<dbReference type="InterPro" id="IPR006638">
    <property type="entry name" value="Elp3/MiaA/NifB-like_rSAM"/>
</dbReference>
<protein>
    <recommendedName>
        <fullName evidence="5">Radical SAM core domain-containing protein</fullName>
    </recommendedName>
</protein>
<dbReference type="PANTHER" id="PTHR11228">
    <property type="entry name" value="RADICAL SAM DOMAIN PROTEIN"/>
    <property type="match status" value="1"/>
</dbReference>
<keyword evidence="4" id="KW-0411">Iron-sulfur</keyword>
<proteinExistence type="predicted"/>
<dbReference type="GO" id="GO:0003824">
    <property type="term" value="F:catalytic activity"/>
    <property type="evidence" value="ECO:0007669"/>
    <property type="project" value="InterPro"/>
</dbReference>
<dbReference type="AlphaFoldDB" id="A0A133UJG2"/>
<comment type="caution">
    <text evidence="6">The sequence shown here is derived from an EMBL/GenBank/DDBJ whole genome shotgun (WGS) entry which is preliminary data.</text>
</comment>
<dbReference type="EMBL" id="LHXO01000063">
    <property type="protein sequence ID" value="KXA94363.1"/>
    <property type="molecule type" value="Genomic_DNA"/>
</dbReference>
<dbReference type="InterPro" id="IPR013785">
    <property type="entry name" value="Aldolase_TIM"/>
</dbReference>
<keyword evidence="3" id="KW-0408">Iron</keyword>
<feature type="domain" description="Radical SAM core" evidence="5">
    <location>
        <begin position="13"/>
        <end position="237"/>
    </location>
</feature>
<dbReference type="InterPro" id="IPR007197">
    <property type="entry name" value="rSAM"/>
</dbReference>
<dbReference type="PATRIC" id="fig|1698264.3.peg.1682"/>
<evidence type="ECO:0000256" key="3">
    <source>
        <dbReference type="ARBA" id="ARBA00023004"/>
    </source>
</evidence>
<dbReference type="Pfam" id="PF04055">
    <property type="entry name" value="Radical_SAM"/>
    <property type="match status" value="1"/>
</dbReference>
<keyword evidence="1" id="KW-0949">S-adenosyl-L-methionine</keyword>
<evidence type="ECO:0000259" key="5">
    <source>
        <dbReference type="PROSITE" id="PS51918"/>
    </source>
</evidence>
<accession>A0A133UJG2</accession>
<dbReference type="PANTHER" id="PTHR11228:SF27">
    <property type="entry name" value="GLYCYL-RADICAL ENZYME ACTIVATING ENZYME MJ1227-RELATED"/>
    <property type="match status" value="1"/>
</dbReference>
<dbReference type="PROSITE" id="PS51918">
    <property type="entry name" value="RADICAL_SAM"/>
    <property type="match status" value="1"/>
</dbReference>
<evidence type="ECO:0000256" key="2">
    <source>
        <dbReference type="ARBA" id="ARBA00022723"/>
    </source>
</evidence>
<dbReference type="Gene3D" id="3.20.20.70">
    <property type="entry name" value="Aldolase class I"/>
    <property type="match status" value="1"/>
</dbReference>
<evidence type="ECO:0000256" key="1">
    <source>
        <dbReference type="ARBA" id="ARBA00022691"/>
    </source>
</evidence>
<dbReference type="SFLD" id="SFLDG01094">
    <property type="entry name" value="Uncharacterised_Radical_SAM_Su"/>
    <property type="match status" value="1"/>
</dbReference>
<dbReference type="InterPro" id="IPR050377">
    <property type="entry name" value="Radical_SAM_PqqE_MftC-like"/>
</dbReference>
<keyword evidence="2" id="KW-0479">Metal-binding</keyword>
<organism evidence="6 7">
    <name type="scientific">candidate division MSBL1 archaeon SCGC-AAA259E19</name>
    <dbReference type="NCBI Taxonomy" id="1698264"/>
    <lineage>
        <taxon>Archaea</taxon>
        <taxon>Methanobacteriati</taxon>
        <taxon>Methanobacteriota</taxon>
        <taxon>candidate division MSBL1</taxon>
    </lineage>
</organism>
<dbReference type="SMART" id="SM00729">
    <property type="entry name" value="Elp3"/>
    <property type="match status" value="1"/>
</dbReference>
<keyword evidence="7" id="KW-1185">Reference proteome</keyword>
<dbReference type="GO" id="GO:0051536">
    <property type="term" value="F:iron-sulfur cluster binding"/>
    <property type="evidence" value="ECO:0007669"/>
    <property type="project" value="UniProtKB-KW"/>
</dbReference>